<gene>
    <name evidence="2" type="ORF">DJ66_1164</name>
</gene>
<keyword evidence="1" id="KW-0812">Transmembrane</keyword>
<dbReference type="AlphaFoldDB" id="A0A0F4VJJ9"/>
<feature type="transmembrane region" description="Helical" evidence="1">
    <location>
        <begin position="20"/>
        <end position="41"/>
    </location>
</feature>
<dbReference type="EMBL" id="JMTK01000003">
    <property type="protein sequence ID" value="KJZ81569.1"/>
    <property type="molecule type" value="Genomic_DNA"/>
</dbReference>
<evidence type="ECO:0000313" key="2">
    <source>
        <dbReference type="EMBL" id="KJZ81569.1"/>
    </source>
</evidence>
<comment type="caution">
    <text evidence="2">The sequence shown here is derived from an EMBL/GenBank/DDBJ whole genome shotgun (WGS) entry which is preliminary data.</text>
</comment>
<dbReference type="RefSeq" id="WP_045960956.1">
    <property type="nucleotide sequence ID" value="NZ_JMTK01000003.1"/>
</dbReference>
<keyword evidence="3" id="KW-1185">Reference proteome</keyword>
<keyword evidence="1" id="KW-0472">Membrane</keyword>
<accession>A0A0F4VJJ9</accession>
<proteinExistence type="predicted"/>
<evidence type="ECO:0000313" key="3">
    <source>
        <dbReference type="Proteomes" id="UP000033731"/>
    </source>
</evidence>
<dbReference type="PATRIC" id="fig|556287.9.peg.1184"/>
<name>A0A0F4VJJ9_9HYPH</name>
<sequence length="63" mass="7376">MHYDEEKKLTQIKDAIEGAVFWIFISFIITIIVICSMKNLIIEKIENHEKTVINEIRKSQIGV</sequence>
<dbReference type="Proteomes" id="UP000033731">
    <property type="component" value="Unassembled WGS sequence"/>
</dbReference>
<reference evidence="2 3" key="1">
    <citation type="journal article" date="2015" name="Phytopathology">
        <title>Genomes of Candidatus Liberibacter solanacearum haplotype A from New Zealand and the USA suggest significant genome plasticity in the species.</title>
        <authorList>
            <person name="Thompson S.M."/>
            <person name="Johnson C.P."/>
            <person name="Lu A.Y."/>
            <person name="Frampton R.A."/>
            <person name="Sullivan K.L."/>
            <person name="Fiers M.W."/>
            <person name="Crowhurst R.N."/>
            <person name="Pitman A.R."/>
            <person name="Scott I."/>
            <person name="Gudmestad N.C."/>
            <person name="Smith G.R."/>
        </authorList>
    </citation>
    <scope>NUCLEOTIDE SEQUENCE [LARGE SCALE GENOMIC DNA]</scope>
    <source>
        <strain evidence="2 3">LsoNZ1</strain>
    </source>
</reference>
<keyword evidence="1" id="KW-1133">Transmembrane helix</keyword>
<protein>
    <submittedName>
        <fullName evidence="2">Uncharacterized protein</fullName>
    </submittedName>
</protein>
<evidence type="ECO:0000256" key="1">
    <source>
        <dbReference type="SAM" id="Phobius"/>
    </source>
</evidence>
<organism evidence="2 3">
    <name type="scientific">Candidatus Liberibacter solanacearum</name>
    <dbReference type="NCBI Taxonomy" id="556287"/>
    <lineage>
        <taxon>Bacteria</taxon>
        <taxon>Pseudomonadati</taxon>
        <taxon>Pseudomonadota</taxon>
        <taxon>Alphaproteobacteria</taxon>
        <taxon>Hyphomicrobiales</taxon>
        <taxon>Rhizobiaceae</taxon>
        <taxon>Liberibacter</taxon>
    </lineage>
</organism>